<dbReference type="KEGG" id="mgk:FSB76_20805"/>
<evidence type="ECO:0000313" key="3">
    <source>
        <dbReference type="Proteomes" id="UP000321362"/>
    </source>
</evidence>
<dbReference type="Proteomes" id="UP000321362">
    <property type="component" value="Chromosome"/>
</dbReference>
<organism evidence="2 3">
    <name type="scientific">Mucilaginibacter ginsenosidivorax</name>
    <dbReference type="NCBI Taxonomy" id="862126"/>
    <lineage>
        <taxon>Bacteria</taxon>
        <taxon>Pseudomonadati</taxon>
        <taxon>Bacteroidota</taxon>
        <taxon>Sphingobacteriia</taxon>
        <taxon>Sphingobacteriales</taxon>
        <taxon>Sphingobacteriaceae</taxon>
        <taxon>Mucilaginibacter</taxon>
    </lineage>
</organism>
<accession>A0A5B8W3A7</accession>
<dbReference type="RefSeq" id="WP_147056736.1">
    <property type="nucleotide sequence ID" value="NZ_CP042437.1"/>
</dbReference>
<dbReference type="EMBL" id="CP042437">
    <property type="protein sequence ID" value="QEC78261.1"/>
    <property type="molecule type" value="Genomic_DNA"/>
</dbReference>
<feature type="chain" id="PRO_5022686455" description="DUF4374 domain-containing protein" evidence="1">
    <location>
        <begin position="19"/>
        <end position="535"/>
    </location>
</feature>
<gene>
    <name evidence="2" type="ORF">FSB76_20805</name>
</gene>
<keyword evidence="3" id="KW-1185">Reference proteome</keyword>
<feature type="signal peptide" evidence="1">
    <location>
        <begin position="1"/>
        <end position="18"/>
    </location>
</feature>
<dbReference type="OrthoDB" id="801494at2"/>
<reference evidence="2 3" key="1">
    <citation type="journal article" date="2013" name="J. Microbiol.">
        <title>Mucilaginibacter ginsenosidivorax sp. nov., with ginsenoside converting activity isolated from sediment.</title>
        <authorList>
            <person name="Kim J.K."/>
            <person name="Choi T.E."/>
            <person name="Liu Q.M."/>
            <person name="Park H.Y."/>
            <person name="Yi T.H."/>
            <person name="Yoon M.H."/>
            <person name="Kim S.C."/>
            <person name="Im W.T."/>
        </authorList>
    </citation>
    <scope>NUCLEOTIDE SEQUENCE [LARGE SCALE GENOMIC DNA]</scope>
    <source>
        <strain evidence="2 3">KHI28</strain>
    </source>
</reference>
<protein>
    <recommendedName>
        <fullName evidence="4">DUF4374 domain-containing protein</fullName>
    </recommendedName>
</protein>
<sequence length="535" mass="60299">MKRVFFACLLMAALFVDAQTATVTLSNKFELKDRGLGDATGSTCRLGNFFYCMQYDYKSMQFAIYPRLNDKKYNISLYRYTADMKEVAKAALNKGKKEFGPFAPQAIILNNKLLLFYYHAQDDGSVKLLLTTIEPETLTETGVKELYTMHVKNVSTFETDGVIAHNQLSLVLSPNQKELLVTQSGNTNEIFTCIINDNNTVVKPAVTVIKNNIQDMAIQNGFLDNQENKCLSYTYTINKLYKRGVLVLNNKGTEAFMDFNTGSKEWESNKLSFHMSNDNATLYIYANYYGDYMDDGVLLSTLNLQQLTYGPVQFFAYANDIKEKLYKMGFGVKGKDTYTVKRVDYACTELDDGTLALTGYPSVTSSSMRMKPTIMNTNTLPASGTSHTAQYQTVDISIAGPIINVFLKGGQSKFGLLYRKQPDTETSGYIPVAYKNKLVCIYCDSKKNLELGQDEKVKGKEQPSDMVLVKAVVAADGTVISREQIADTPFGSNYYYMDYNKQLTNTSYLIPIGRQRLNMARYYTEIVQWANVEVK</sequence>
<evidence type="ECO:0000313" key="2">
    <source>
        <dbReference type="EMBL" id="QEC78261.1"/>
    </source>
</evidence>
<keyword evidence="1" id="KW-0732">Signal</keyword>
<dbReference type="AlphaFoldDB" id="A0A5B8W3A7"/>
<proteinExistence type="predicted"/>
<evidence type="ECO:0008006" key="4">
    <source>
        <dbReference type="Google" id="ProtNLM"/>
    </source>
</evidence>
<name>A0A5B8W3A7_9SPHI</name>
<evidence type="ECO:0000256" key="1">
    <source>
        <dbReference type="SAM" id="SignalP"/>
    </source>
</evidence>